<dbReference type="GO" id="GO:0016887">
    <property type="term" value="F:ATP hydrolysis activity"/>
    <property type="evidence" value="ECO:0007669"/>
    <property type="project" value="InterPro"/>
</dbReference>
<dbReference type="SUPFAM" id="SSF52540">
    <property type="entry name" value="P-loop containing nucleoside triphosphate hydrolases"/>
    <property type="match status" value="1"/>
</dbReference>
<dbReference type="InterPro" id="IPR001482">
    <property type="entry name" value="T2SS/T4SS_dom"/>
</dbReference>
<evidence type="ECO:0000313" key="3">
    <source>
        <dbReference type="EMBL" id="SER94754.1"/>
    </source>
</evidence>
<dbReference type="AlphaFoldDB" id="A0A1H9TCT1"/>
<dbReference type="PANTHER" id="PTHR30486:SF6">
    <property type="entry name" value="TYPE IV PILUS RETRACTATION ATPASE PILT"/>
    <property type="match status" value="1"/>
</dbReference>
<keyword evidence="4" id="KW-1185">Reference proteome</keyword>
<evidence type="ECO:0000313" key="4">
    <source>
        <dbReference type="Proteomes" id="UP000198815"/>
    </source>
</evidence>
<dbReference type="Proteomes" id="UP000198815">
    <property type="component" value="Unassembled WGS sequence"/>
</dbReference>
<dbReference type="Gene3D" id="3.40.50.300">
    <property type="entry name" value="P-loop containing nucleotide triphosphate hydrolases"/>
    <property type="match status" value="1"/>
</dbReference>
<dbReference type="InterPro" id="IPR022399">
    <property type="entry name" value="TadA-like_ATPase"/>
</dbReference>
<dbReference type="PANTHER" id="PTHR30486">
    <property type="entry name" value="TWITCHING MOTILITY PROTEIN PILT"/>
    <property type="match status" value="1"/>
</dbReference>
<dbReference type="Gene3D" id="3.30.450.380">
    <property type="match status" value="1"/>
</dbReference>
<dbReference type="EMBL" id="FOGZ01000021">
    <property type="protein sequence ID" value="SER94754.1"/>
    <property type="molecule type" value="Genomic_DNA"/>
</dbReference>
<dbReference type="NCBIfam" id="TIGR03819">
    <property type="entry name" value="heli_sec_ATPase"/>
    <property type="match status" value="1"/>
</dbReference>
<proteinExistence type="inferred from homology"/>
<name>A0A1H9TCT1_9ACTN</name>
<evidence type="ECO:0000256" key="1">
    <source>
        <dbReference type="ARBA" id="ARBA00006611"/>
    </source>
</evidence>
<feature type="domain" description="Bacterial type II secretion system protein E" evidence="2">
    <location>
        <begin position="54"/>
        <end position="330"/>
    </location>
</feature>
<dbReference type="InterPro" id="IPR027417">
    <property type="entry name" value="P-loop_NTPase"/>
</dbReference>
<sequence>MREEDLEQLRGWLAQQGRGHGLREIAEGLDRLGFVVSDAAVLEAGEMLRRTSVGAGPLEPLLAMPGVSDVLVNGHEGVFIDRGQGLERADVHFRDDDEVRGLAARLAASAGRRLDDASPWVDARLPDGTRLHAVLSCLAEPGTCISLRVPARQQITLPELLRQGSLDMRTAEVLEGLVASRAAFLVTGGTGSGKTTLLGVLLGLVEASERIVIVEDSRELNPVHRHVIRLEGRPANAEGAGSVSMTQLVRQALRMRPDRLVVGEVRGPELCDLLTALNTGHEGGCGTVHANSVGDVPARLEALAALGGLSRSACHAQMAAALHAVVHLRRRRDGMRGVGQVGVVRVRPQGEVFIEEALAVDDRGRSAPCSGWTALARLTGVEP</sequence>
<dbReference type="Pfam" id="PF00437">
    <property type="entry name" value="T2SSE"/>
    <property type="match status" value="1"/>
</dbReference>
<dbReference type="STRING" id="64702.SAMN05443377_1217"/>
<dbReference type="InterPro" id="IPR050921">
    <property type="entry name" value="T4SS_GSP_E_ATPase"/>
</dbReference>
<organism evidence="3 4">
    <name type="scientific">Propionibacterium cyclohexanicum</name>
    <dbReference type="NCBI Taxonomy" id="64702"/>
    <lineage>
        <taxon>Bacteria</taxon>
        <taxon>Bacillati</taxon>
        <taxon>Actinomycetota</taxon>
        <taxon>Actinomycetes</taxon>
        <taxon>Propionibacteriales</taxon>
        <taxon>Propionibacteriaceae</taxon>
        <taxon>Propionibacterium</taxon>
    </lineage>
</organism>
<accession>A0A1H9TCT1</accession>
<dbReference type="RefSeq" id="WP_091970536.1">
    <property type="nucleotide sequence ID" value="NZ_FOGZ01000021.1"/>
</dbReference>
<reference evidence="3 4" key="1">
    <citation type="submission" date="2016-10" db="EMBL/GenBank/DDBJ databases">
        <authorList>
            <person name="de Groot N.N."/>
        </authorList>
    </citation>
    <scope>NUCLEOTIDE SEQUENCE [LARGE SCALE GENOMIC DNA]</scope>
    <source>
        <strain evidence="3 4">DSM 16859</strain>
    </source>
</reference>
<dbReference type="OrthoDB" id="9810761at2"/>
<evidence type="ECO:0000259" key="2">
    <source>
        <dbReference type="Pfam" id="PF00437"/>
    </source>
</evidence>
<protein>
    <submittedName>
        <fullName evidence="3">Pilus assembly protein CpaF</fullName>
    </submittedName>
</protein>
<gene>
    <name evidence="3" type="ORF">SAMN05443377_1217</name>
</gene>
<comment type="similarity">
    <text evidence="1">Belongs to the GSP E family.</text>
</comment>